<keyword evidence="3 5" id="KW-1133">Transmembrane helix</keyword>
<accession>A0A1E3PC35</accession>
<dbReference type="InterPro" id="IPR020846">
    <property type="entry name" value="MFS_dom"/>
</dbReference>
<feature type="transmembrane region" description="Helical" evidence="5">
    <location>
        <begin position="56"/>
        <end position="77"/>
    </location>
</feature>
<keyword evidence="4 5" id="KW-0472">Membrane</keyword>
<feature type="transmembrane region" description="Helical" evidence="5">
    <location>
        <begin position="17"/>
        <end position="44"/>
    </location>
</feature>
<keyword evidence="2 5" id="KW-0812">Transmembrane</keyword>
<keyword evidence="8" id="KW-1185">Reference proteome</keyword>
<dbReference type="AlphaFoldDB" id="A0A1E3PC35"/>
<evidence type="ECO:0000313" key="7">
    <source>
        <dbReference type="EMBL" id="ODQ62532.1"/>
    </source>
</evidence>
<feature type="transmembrane region" description="Helical" evidence="5">
    <location>
        <begin position="109"/>
        <end position="130"/>
    </location>
</feature>
<evidence type="ECO:0000313" key="8">
    <source>
        <dbReference type="Proteomes" id="UP000094112"/>
    </source>
</evidence>
<dbReference type="PANTHER" id="PTHR23502:SF64">
    <property type="entry name" value="TRANSPORTER, PUTATIVE (AFU_ORTHOLOGUE AFUA_3G11760)-RELATED"/>
    <property type="match status" value="1"/>
</dbReference>
<feature type="transmembrane region" description="Helical" evidence="5">
    <location>
        <begin position="270"/>
        <end position="295"/>
    </location>
</feature>
<evidence type="ECO:0000256" key="4">
    <source>
        <dbReference type="ARBA" id="ARBA00023136"/>
    </source>
</evidence>
<dbReference type="Pfam" id="PF07690">
    <property type="entry name" value="MFS_1"/>
    <property type="match status" value="1"/>
</dbReference>
<dbReference type="OrthoDB" id="3066029at2759"/>
<feature type="transmembrane region" description="Helical" evidence="5">
    <location>
        <begin position="83"/>
        <end position="102"/>
    </location>
</feature>
<dbReference type="SUPFAM" id="SSF103473">
    <property type="entry name" value="MFS general substrate transporter"/>
    <property type="match status" value="1"/>
</dbReference>
<feature type="transmembrane region" description="Helical" evidence="5">
    <location>
        <begin position="339"/>
        <end position="361"/>
    </location>
</feature>
<feature type="transmembrane region" description="Helical" evidence="5">
    <location>
        <begin position="232"/>
        <end position="250"/>
    </location>
</feature>
<dbReference type="InterPro" id="IPR011701">
    <property type="entry name" value="MFS"/>
</dbReference>
<sequence length="446" mass="49633">MDDETFYSRFSPARKKLFVFIVSLSCFLSPISSMAFLPAVSIIAERFNTTGTIINVSNAVYCIVMAISPCLLGPFGYLYGRRVTFILCLSLFCVASALTALSQNLAMFFIFRALSALFGTPFFSVGATVIGDIYKPEERGAGNAWTLSGSQLGPAIGPVIGGICVTYTSWRVIFWIQFGLGVLDLILATLFLPETGRNIVSVQIKKETGKKRVYWINYNPFRVILAFKYKNLILAGIVSCSLHYNMYSLLTPIRYVVDPRFNLEDPVYGGLFYLAPGCGYIVGSFFGGRFADYYVKKYIKIRGKRLPEDRLRSMPIAYGFFIPVTILIYGWTLEKEKGGMAVPIIMMFIGGCAQTICFPSVNTYCVDSMPHLKGDAISGNYAIRFIAAAIGTATVLIQIQHIGIGWTCTISAAFLWVGFGCLYLLIRYGEQMRCQYDEKKEEISET</sequence>
<feature type="transmembrane region" description="Helical" evidence="5">
    <location>
        <begin position="404"/>
        <end position="426"/>
    </location>
</feature>
<organism evidence="7 8">
    <name type="scientific">Wickerhamomyces anomalus (strain ATCC 58044 / CBS 1984 / NCYC 433 / NRRL Y-366-8)</name>
    <name type="common">Yeast</name>
    <name type="synonym">Hansenula anomala</name>
    <dbReference type="NCBI Taxonomy" id="683960"/>
    <lineage>
        <taxon>Eukaryota</taxon>
        <taxon>Fungi</taxon>
        <taxon>Dikarya</taxon>
        <taxon>Ascomycota</taxon>
        <taxon>Saccharomycotina</taxon>
        <taxon>Saccharomycetes</taxon>
        <taxon>Phaffomycetales</taxon>
        <taxon>Wickerhamomycetaceae</taxon>
        <taxon>Wickerhamomyces</taxon>
    </lineage>
</organism>
<dbReference type="PROSITE" id="PS50850">
    <property type="entry name" value="MFS"/>
    <property type="match status" value="1"/>
</dbReference>
<dbReference type="GeneID" id="30198425"/>
<dbReference type="RefSeq" id="XP_019041739.1">
    <property type="nucleotide sequence ID" value="XM_019181179.1"/>
</dbReference>
<dbReference type="GO" id="GO:0022857">
    <property type="term" value="F:transmembrane transporter activity"/>
    <property type="evidence" value="ECO:0007669"/>
    <property type="project" value="InterPro"/>
</dbReference>
<dbReference type="Gene3D" id="1.20.1250.20">
    <property type="entry name" value="MFS general substrate transporter like domains"/>
    <property type="match status" value="1"/>
</dbReference>
<comment type="subcellular location">
    <subcellularLocation>
        <location evidence="1">Membrane</location>
        <topology evidence="1">Multi-pass membrane protein</topology>
    </subcellularLocation>
</comment>
<dbReference type="EMBL" id="KV454208">
    <property type="protein sequence ID" value="ODQ62532.1"/>
    <property type="molecule type" value="Genomic_DNA"/>
</dbReference>
<dbReference type="STRING" id="683960.A0A1E3PC35"/>
<evidence type="ECO:0000256" key="2">
    <source>
        <dbReference type="ARBA" id="ARBA00022692"/>
    </source>
</evidence>
<dbReference type="PANTHER" id="PTHR23502">
    <property type="entry name" value="MAJOR FACILITATOR SUPERFAMILY"/>
    <property type="match status" value="1"/>
</dbReference>
<feature type="transmembrane region" description="Helical" evidence="5">
    <location>
        <begin position="172"/>
        <end position="192"/>
    </location>
</feature>
<proteinExistence type="predicted"/>
<dbReference type="InterPro" id="IPR036259">
    <property type="entry name" value="MFS_trans_sf"/>
</dbReference>
<feature type="transmembrane region" description="Helical" evidence="5">
    <location>
        <begin position="316"/>
        <end position="333"/>
    </location>
</feature>
<name>A0A1E3PC35_WICAA</name>
<reference evidence="7 8" key="1">
    <citation type="journal article" date="2016" name="Proc. Natl. Acad. Sci. U.S.A.">
        <title>Comparative genomics of biotechnologically important yeasts.</title>
        <authorList>
            <person name="Riley R."/>
            <person name="Haridas S."/>
            <person name="Wolfe K.H."/>
            <person name="Lopes M.R."/>
            <person name="Hittinger C.T."/>
            <person name="Goeker M."/>
            <person name="Salamov A.A."/>
            <person name="Wisecaver J.H."/>
            <person name="Long T.M."/>
            <person name="Calvey C.H."/>
            <person name="Aerts A.L."/>
            <person name="Barry K.W."/>
            <person name="Choi C."/>
            <person name="Clum A."/>
            <person name="Coughlan A.Y."/>
            <person name="Deshpande S."/>
            <person name="Douglass A.P."/>
            <person name="Hanson S.J."/>
            <person name="Klenk H.-P."/>
            <person name="LaButti K.M."/>
            <person name="Lapidus A."/>
            <person name="Lindquist E.A."/>
            <person name="Lipzen A.M."/>
            <person name="Meier-Kolthoff J.P."/>
            <person name="Ohm R.A."/>
            <person name="Otillar R.P."/>
            <person name="Pangilinan J.L."/>
            <person name="Peng Y."/>
            <person name="Rokas A."/>
            <person name="Rosa C.A."/>
            <person name="Scheuner C."/>
            <person name="Sibirny A.A."/>
            <person name="Slot J.C."/>
            <person name="Stielow J.B."/>
            <person name="Sun H."/>
            <person name="Kurtzman C.P."/>
            <person name="Blackwell M."/>
            <person name="Grigoriev I.V."/>
            <person name="Jeffries T.W."/>
        </authorList>
    </citation>
    <scope>NUCLEOTIDE SEQUENCE [LARGE SCALE GENOMIC DNA]</scope>
    <source>
        <strain evidence="8">ATCC 58044 / CBS 1984 / NCYC 433 / NRRL Y-366-8</strain>
    </source>
</reference>
<evidence type="ECO:0000256" key="5">
    <source>
        <dbReference type="SAM" id="Phobius"/>
    </source>
</evidence>
<protein>
    <recommendedName>
        <fullName evidence="6">Major facilitator superfamily (MFS) profile domain-containing protein</fullName>
    </recommendedName>
</protein>
<dbReference type="Proteomes" id="UP000094112">
    <property type="component" value="Unassembled WGS sequence"/>
</dbReference>
<evidence type="ECO:0000256" key="1">
    <source>
        <dbReference type="ARBA" id="ARBA00004141"/>
    </source>
</evidence>
<feature type="domain" description="Major facilitator superfamily (MFS) profile" evidence="6">
    <location>
        <begin position="18"/>
        <end position="430"/>
    </location>
</feature>
<gene>
    <name evidence="7" type="ORF">WICANDRAFT_25711</name>
</gene>
<feature type="transmembrane region" description="Helical" evidence="5">
    <location>
        <begin position="381"/>
        <end position="398"/>
    </location>
</feature>
<evidence type="ECO:0000259" key="6">
    <source>
        <dbReference type="PROSITE" id="PS50850"/>
    </source>
</evidence>
<evidence type="ECO:0000256" key="3">
    <source>
        <dbReference type="ARBA" id="ARBA00022989"/>
    </source>
</evidence>
<dbReference type="GO" id="GO:0005886">
    <property type="term" value="C:plasma membrane"/>
    <property type="evidence" value="ECO:0007669"/>
    <property type="project" value="TreeGrafter"/>
</dbReference>